<sequence>MDPVSVLGATAASAQILGYAVRGFLSTAKLFQDVKDAPTKVFQLLRHIDKEVALMDRLLHPGSPVFSQLSVSQYAQISPHAVEARRALQDIQRTLQPIGAVLNVPNDGKGTPRRLTRLWKSVVTVKVMNEMESDLKMVERLNASLVRELHVSGLETQALVRDQSGQILAIASASLTSAAETYQSVQHMEALQTRALGSLDASITNIFEGVEYARQDILEHQLALDRSLTSTRNELAVIREDLNRLVQDRSAAMSNQVQTKLANENITVSSHAQGVDEKLVELVRAQSVADRNPPIPGLSVPKTELQYSKLPFQQEWQVLATMNTRVIVFHPLRFWEDRKGDQAPAGVSASEAGQQQLEITGALVSK</sequence>
<proteinExistence type="predicted"/>
<name>A0ABR2UE15_9PEZI</name>
<comment type="caution">
    <text evidence="1">The sequence shown here is derived from an EMBL/GenBank/DDBJ whole genome shotgun (WGS) entry which is preliminary data.</text>
</comment>
<dbReference type="Proteomes" id="UP001408356">
    <property type="component" value="Unassembled WGS sequence"/>
</dbReference>
<accession>A0ABR2UE15</accession>
<protein>
    <recommendedName>
        <fullName evidence="3">Fungal N-terminal domain-containing protein</fullName>
    </recommendedName>
</protein>
<gene>
    <name evidence="1" type="ORF">SUNI508_12283</name>
</gene>
<evidence type="ECO:0008006" key="3">
    <source>
        <dbReference type="Google" id="ProtNLM"/>
    </source>
</evidence>
<reference evidence="1 2" key="1">
    <citation type="journal article" date="2024" name="J. Plant Pathol.">
        <title>Sequence and assembly of the genome of Seiridium unicorne, isolate CBS 538.82, causal agent of cypress canker disease.</title>
        <authorList>
            <person name="Scali E."/>
            <person name="Rocca G.D."/>
            <person name="Danti R."/>
            <person name="Garbelotto M."/>
            <person name="Barberini S."/>
            <person name="Baroncelli R."/>
            <person name="Emiliani G."/>
        </authorList>
    </citation>
    <scope>NUCLEOTIDE SEQUENCE [LARGE SCALE GENOMIC DNA]</scope>
    <source>
        <strain evidence="1 2">BM-138-508</strain>
    </source>
</reference>
<organism evidence="1 2">
    <name type="scientific">Seiridium unicorne</name>
    <dbReference type="NCBI Taxonomy" id="138068"/>
    <lineage>
        <taxon>Eukaryota</taxon>
        <taxon>Fungi</taxon>
        <taxon>Dikarya</taxon>
        <taxon>Ascomycota</taxon>
        <taxon>Pezizomycotina</taxon>
        <taxon>Sordariomycetes</taxon>
        <taxon>Xylariomycetidae</taxon>
        <taxon>Amphisphaeriales</taxon>
        <taxon>Sporocadaceae</taxon>
        <taxon>Seiridium</taxon>
    </lineage>
</organism>
<keyword evidence="2" id="KW-1185">Reference proteome</keyword>
<evidence type="ECO:0000313" key="1">
    <source>
        <dbReference type="EMBL" id="KAK9412870.1"/>
    </source>
</evidence>
<evidence type="ECO:0000313" key="2">
    <source>
        <dbReference type="Proteomes" id="UP001408356"/>
    </source>
</evidence>
<dbReference type="EMBL" id="JARVKF010000447">
    <property type="protein sequence ID" value="KAK9412870.1"/>
    <property type="molecule type" value="Genomic_DNA"/>
</dbReference>